<comment type="subunit">
    <text evidence="7">Part of the 50S ribosomal subunit; part of the 5S rRNA/L5/L18/L25 subcomplex. Contacts the 5S and 23S rRNAs.</text>
</comment>
<dbReference type="Proteomes" id="UP000003688">
    <property type="component" value="Unassembled WGS sequence"/>
</dbReference>
<evidence type="ECO:0000256" key="7">
    <source>
        <dbReference type="HAMAP-Rule" id="MF_01337"/>
    </source>
</evidence>
<dbReference type="NCBIfam" id="TIGR00060">
    <property type="entry name" value="L18_bact"/>
    <property type="match status" value="1"/>
</dbReference>
<accession>B9XFL5</accession>
<dbReference type="OrthoDB" id="9810939at2"/>
<dbReference type="GO" id="GO:0006412">
    <property type="term" value="P:translation"/>
    <property type="evidence" value="ECO:0007669"/>
    <property type="project" value="UniProtKB-UniRule"/>
</dbReference>
<evidence type="ECO:0000313" key="9">
    <source>
        <dbReference type="Proteomes" id="UP000003688"/>
    </source>
</evidence>
<evidence type="ECO:0000256" key="3">
    <source>
        <dbReference type="ARBA" id="ARBA00022884"/>
    </source>
</evidence>
<dbReference type="STRING" id="320771.Cflav_PD4400"/>
<comment type="caution">
    <text evidence="8">The sequence shown here is derived from an EMBL/GenBank/DDBJ whole genome shotgun (WGS) entry which is preliminary data.</text>
</comment>
<organism evidence="8 9">
    <name type="scientific">Pedosphaera parvula (strain Ellin514)</name>
    <dbReference type="NCBI Taxonomy" id="320771"/>
    <lineage>
        <taxon>Bacteria</taxon>
        <taxon>Pseudomonadati</taxon>
        <taxon>Verrucomicrobiota</taxon>
        <taxon>Pedosphaerae</taxon>
        <taxon>Pedosphaerales</taxon>
        <taxon>Pedosphaeraceae</taxon>
        <taxon>Pedosphaera</taxon>
    </lineage>
</organism>
<dbReference type="Gene3D" id="3.30.420.100">
    <property type="match status" value="1"/>
</dbReference>
<gene>
    <name evidence="7" type="primary">rplR</name>
    <name evidence="8" type="ORF">Cflav_PD4400</name>
</gene>
<comment type="similarity">
    <text evidence="1 7">Belongs to the universal ribosomal protein uL18 family.</text>
</comment>
<dbReference type="RefSeq" id="WP_007414611.1">
    <property type="nucleotide sequence ID" value="NZ_ABOX02000010.1"/>
</dbReference>
<dbReference type="HAMAP" id="MF_01337_B">
    <property type="entry name" value="Ribosomal_uL18_B"/>
    <property type="match status" value="1"/>
</dbReference>
<evidence type="ECO:0000256" key="5">
    <source>
        <dbReference type="ARBA" id="ARBA00023274"/>
    </source>
</evidence>
<dbReference type="SUPFAM" id="SSF53137">
    <property type="entry name" value="Translational machinery components"/>
    <property type="match status" value="1"/>
</dbReference>
<name>B9XFL5_PEDPL</name>
<dbReference type="EMBL" id="ABOX02000010">
    <property type="protein sequence ID" value="EEF61379.1"/>
    <property type="molecule type" value="Genomic_DNA"/>
</dbReference>
<keyword evidence="2 7" id="KW-0699">rRNA-binding</keyword>
<dbReference type="PANTHER" id="PTHR12899:SF3">
    <property type="entry name" value="LARGE RIBOSOMAL SUBUNIT PROTEIN UL18M"/>
    <property type="match status" value="1"/>
</dbReference>
<dbReference type="GO" id="GO:0003735">
    <property type="term" value="F:structural constituent of ribosome"/>
    <property type="evidence" value="ECO:0007669"/>
    <property type="project" value="InterPro"/>
</dbReference>
<reference evidence="8 9" key="1">
    <citation type="journal article" date="2011" name="J. Bacteriol.">
        <title>Genome sequence of 'Pedosphaera parvula' Ellin514, an aerobic Verrucomicrobial isolate from pasture soil.</title>
        <authorList>
            <person name="Kant R."/>
            <person name="van Passel M.W."/>
            <person name="Sangwan P."/>
            <person name="Palva A."/>
            <person name="Lucas S."/>
            <person name="Copeland A."/>
            <person name="Lapidus A."/>
            <person name="Glavina Del Rio T."/>
            <person name="Dalin E."/>
            <person name="Tice H."/>
            <person name="Bruce D."/>
            <person name="Goodwin L."/>
            <person name="Pitluck S."/>
            <person name="Chertkov O."/>
            <person name="Larimer F.W."/>
            <person name="Land M.L."/>
            <person name="Hauser L."/>
            <person name="Brettin T.S."/>
            <person name="Detter J.C."/>
            <person name="Han S."/>
            <person name="de Vos W.M."/>
            <person name="Janssen P.H."/>
            <person name="Smidt H."/>
        </authorList>
    </citation>
    <scope>NUCLEOTIDE SEQUENCE [LARGE SCALE GENOMIC DNA]</scope>
    <source>
        <strain evidence="8 9">Ellin514</strain>
    </source>
</reference>
<evidence type="ECO:0000256" key="2">
    <source>
        <dbReference type="ARBA" id="ARBA00022730"/>
    </source>
</evidence>
<keyword evidence="9" id="KW-1185">Reference proteome</keyword>
<sequence length="121" mass="13339">MRTEKKQRLEQLRRWRIRKKVVGTKDRPRMSVCFSNQNIYVQFIDDSAGVTVAAASTMSKATPNREKLAANVDSAKSIGTLAAQAAQGKGIKSVVFDRGSKRYHGKVKALADAAREAGLQF</sequence>
<keyword evidence="4 7" id="KW-0689">Ribosomal protein</keyword>
<dbReference type="GO" id="GO:0008097">
    <property type="term" value="F:5S rRNA binding"/>
    <property type="evidence" value="ECO:0007669"/>
    <property type="project" value="TreeGrafter"/>
</dbReference>
<evidence type="ECO:0000313" key="8">
    <source>
        <dbReference type="EMBL" id="EEF61379.1"/>
    </source>
</evidence>
<evidence type="ECO:0000256" key="6">
    <source>
        <dbReference type="ARBA" id="ARBA00035197"/>
    </source>
</evidence>
<keyword evidence="3 7" id="KW-0694">RNA-binding</keyword>
<evidence type="ECO:0000256" key="4">
    <source>
        <dbReference type="ARBA" id="ARBA00022980"/>
    </source>
</evidence>
<protein>
    <recommendedName>
        <fullName evidence="6 7">Large ribosomal subunit protein uL18</fullName>
    </recommendedName>
</protein>
<proteinExistence type="inferred from homology"/>
<dbReference type="InterPro" id="IPR005484">
    <property type="entry name" value="Ribosomal_uL18_bac/plant/anim"/>
</dbReference>
<dbReference type="Pfam" id="PF00861">
    <property type="entry name" value="Ribosomal_L18p"/>
    <property type="match status" value="1"/>
</dbReference>
<dbReference type="GO" id="GO:0022625">
    <property type="term" value="C:cytosolic large ribosomal subunit"/>
    <property type="evidence" value="ECO:0007669"/>
    <property type="project" value="TreeGrafter"/>
</dbReference>
<evidence type="ECO:0000256" key="1">
    <source>
        <dbReference type="ARBA" id="ARBA00007116"/>
    </source>
</evidence>
<dbReference type="AlphaFoldDB" id="B9XFL5"/>
<dbReference type="CDD" id="cd00432">
    <property type="entry name" value="Ribosomal_L18_L5e"/>
    <property type="match status" value="1"/>
</dbReference>
<dbReference type="FunFam" id="3.30.420.100:FF:000001">
    <property type="entry name" value="50S ribosomal protein L18"/>
    <property type="match status" value="1"/>
</dbReference>
<dbReference type="InterPro" id="IPR057268">
    <property type="entry name" value="Ribosomal_L18"/>
</dbReference>
<dbReference type="PANTHER" id="PTHR12899">
    <property type="entry name" value="39S RIBOSOMAL PROTEIN L18, MITOCHONDRIAL"/>
    <property type="match status" value="1"/>
</dbReference>
<keyword evidence="5 7" id="KW-0687">Ribonucleoprotein</keyword>
<dbReference type="InterPro" id="IPR004389">
    <property type="entry name" value="Ribosomal_uL18_bac-type"/>
</dbReference>
<comment type="function">
    <text evidence="7">This is one of the proteins that bind and probably mediate the attachment of the 5S RNA into the large ribosomal subunit, where it forms part of the central protuberance.</text>
</comment>